<reference evidence="1" key="1">
    <citation type="journal article" date="2011" name="Proc. Natl. Acad. Sci. U.S.A.">
        <title>The genome of the fire ant Solenopsis invicta.</title>
        <authorList>
            <person name="Wurm Y."/>
            <person name="Wang J."/>
            <person name="Riba-Grognuz O."/>
            <person name="Corona M."/>
            <person name="Nygaard S."/>
            <person name="Hunt B.G."/>
            <person name="Ingram K.K."/>
            <person name="Falquet L."/>
            <person name="Nipitwattanaphon M."/>
            <person name="Gotzek D."/>
            <person name="Dijkstra M.B."/>
            <person name="Oettler J."/>
            <person name="Comtesse F."/>
            <person name="Shih C.J."/>
            <person name="Wu W.J."/>
            <person name="Yang C.C."/>
            <person name="Thomas J."/>
            <person name="Beaudoing E."/>
            <person name="Pradervand S."/>
            <person name="Flegel V."/>
            <person name="Cook E.D."/>
            <person name="Fabbretti R."/>
            <person name="Stockinger H."/>
            <person name="Long L."/>
            <person name="Farmerie W.G."/>
            <person name="Oakey J."/>
            <person name="Boomsma J.J."/>
            <person name="Pamilo P."/>
            <person name="Yi S.V."/>
            <person name="Heinze J."/>
            <person name="Goodisman M.A."/>
            <person name="Farinelli L."/>
            <person name="Harshman K."/>
            <person name="Hulo N."/>
            <person name="Cerutti L."/>
            <person name="Xenarios I."/>
            <person name="Shoemaker D."/>
            <person name="Keller L."/>
        </authorList>
    </citation>
    <scope>NUCLEOTIDE SEQUENCE [LARGE SCALE GENOMIC DNA]</scope>
</reference>
<evidence type="ECO:0000313" key="1">
    <source>
        <dbReference type="EMBL" id="EFZ10141.1"/>
    </source>
</evidence>
<dbReference type="EMBL" id="GL770581">
    <property type="protein sequence ID" value="EFZ10141.1"/>
    <property type="molecule type" value="Genomic_DNA"/>
</dbReference>
<organism>
    <name type="scientific">Solenopsis invicta</name>
    <name type="common">Red imported fire ant</name>
    <name type="synonym">Solenopsis wagneri</name>
    <dbReference type="NCBI Taxonomy" id="13686"/>
    <lineage>
        <taxon>Eukaryota</taxon>
        <taxon>Metazoa</taxon>
        <taxon>Ecdysozoa</taxon>
        <taxon>Arthropoda</taxon>
        <taxon>Hexapoda</taxon>
        <taxon>Insecta</taxon>
        <taxon>Pterygota</taxon>
        <taxon>Neoptera</taxon>
        <taxon>Endopterygota</taxon>
        <taxon>Hymenoptera</taxon>
        <taxon>Apocrita</taxon>
        <taxon>Aculeata</taxon>
        <taxon>Formicoidea</taxon>
        <taxon>Formicidae</taxon>
        <taxon>Myrmicinae</taxon>
        <taxon>Solenopsis</taxon>
    </lineage>
</organism>
<dbReference type="AlphaFoldDB" id="E9JAL1"/>
<feature type="non-terminal residue" evidence="1">
    <location>
        <position position="251"/>
    </location>
</feature>
<name>E9JAL1_SOLIN</name>
<dbReference type="OMA" id="KNILCHC"/>
<dbReference type="HOGENOM" id="CLU_1108299_0_0_1"/>
<accession>E9JAL1</accession>
<gene>
    <name evidence="1" type="ORF">SINV_04765</name>
</gene>
<dbReference type="PANTHER" id="PTHR46579">
    <property type="entry name" value="F5/8 TYPE C DOMAIN-CONTAINING PROTEIN-RELATED"/>
    <property type="match status" value="1"/>
</dbReference>
<dbReference type="PANTHER" id="PTHR46579:SF1">
    <property type="entry name" value="F5_8 TYPE C DOMAIN-CONTAINING PROTEIN"/>
    <property type="match status" value="1"/>
</dbReference>
<sequence length="251" mass="28637">MKYNIHLLLHIPDSVKQFGALWAWSAFPFEHYNGILTKMFHNSQSVPQQICKSYLSLQNIKNSTIFLQQNCSVSGKSLFNKMFGDSNIDKYLHFGLLKICGCAQHVELSVIEQHLITEVLGEEIMTNACSYDRFIYKNILCHCSDRQLKRRHNSTVQTRDKIIDICNILTVTTANSQIKQCVIIGKVFEVLNKVLCTHGAISSNSFSTVVMLTENKMCCLPENLLRKCILIPYIDNKTFVIIPIVNLVETD</sequence>
<proteinExistence type="predicted"/>
<protein>
    <submittedName>
        <fullName evidence="1">Uncharacterized protein</fullName>
    </submittedName>
</protein>